<protein>
    <submittedName>
        <fullName evidence="1">Uncharacterized protein</fullName>
    </submittedName>
</protein>
<evidence type="ECO:0000313" key="2">
    <source>
        <dbReference type="Proteomes" id="UP001140234"/>
    </source>
</evidence>
<dbReference type="Proteomes" id="UP001140234">
    <property type="component" value="Unassembled WGS sequence"/>
</dbReference>
<accession>A0ACC1K615</accession>
<organism evidence="1 2">
    <name type="scientific">Coemansia nantahalensis</name>
    <dbReference type="NCBI Taxonomy" id="2789366"/>
    <lineage>
        <taxon>Eukaryota</taxon>
        <taxon>Fungi</taxon>
        <taxon>Fungi incertae sedis</taxon>
        <taxon>Zoopagomycota</taxon>
        <taxon>Kickxellomycotina</taxon>
        <taxon>Kickxellomycetes</taxon>
        <taxon>Kickxellales</taxon>
        <taxon>Kickxellaceae</taxon>
        <taxon>Coemansia</taxon>
    </lineage>
</organism>
<dbReference type="EMBL" id="JANBUJ010000153">
    <property type="protein sequence ID" value="KAJ2773969.1"/>
    <property type="molecule type" value="Genomic_DNA"/>
</dbReference>
<comment type="caution">
    <text evidence="1">The sequence shown here is derived from an EMBL/GenBank/DDBJ whole genome shotgun (WGS) entry which is preliminary data.</text>
</comment>
<evidence type="ECO:0000313" key="1">
    <source>
        <dbReference type="EMBL" id="KAJ2773969.1"/>
    </source>
</evidence>
<sequence length="854" mass="94237">MGIEAKVVPAFLGGFICLYGLVSGFVKERLFLSEALVAMAFGIIIGPRVIGVVDPRTFLDVDPFTREFSRYVIAIQVMAAGITLPGRYVVRKWRTMSVLLGPVMVVMWLVTAGIVHLVFDISFKQALLIASCAAPTDPILANSVVKGRYAEANVPKNVRDALSAESGINDGLGLPFLYFALYLLDESYTTGHAIGRWFYWTWCYNILLSIVIGIVVGYVARKLLRLAESRDLIDKESFLAFSIGLAVFLVGCLQLIRSDDVLCCFIAGHSFTWDDWFREETKDAHFQEVLDGLINVTFFIYFGTIIPWDKFNNPELVLSPWRLILAAVLVLLLRRLPVVLLLTRITPALRNFRQSLFAGWFGPIGVGAIFFAEIVLEEIEHAPEHFHIRSRDIIQPITMFLIFASVLVHGTTLPLLYIGKVVRTRSRSMSTMSIRNGIASRLSFLHSRDNPDTPNLHISGLQGSPLDEFVDDEPAAKRPDAPPSNASTRTPSARTGSPPAAEKLPERPPAAAGHGSLDLTRTITIDETPKVSRDQMDIHYRIAESSDHFRQHVLNLAANADGAGLPTPRVPPALTQRTHSVRDIRGALRRIGSADWMAARAQHAAEASAVDTAVSYPEPAHVGRRYSGESETRSDTDLAALRDRQRLQAADETPGSSTDVSPTVPRGSPDEGGLVLAADDEIASRRASRAATHQTTSSEPRSAPDREQTRVADDTDAPVVSQHSPQAGEPLAGHLAVDVGEPPAGLQRARRRPRHDWTRRIIRRRRPPQTAQGSEPPCEYVGNRRNPLGRREDGELVDYDDPDGDDLETGFMENNVDDRLADYIGLGLGSGIRRLWSRLPALRSRQSASGHRNR</sequence>
<gene>
    <name evidence="1" type="ORF">IWQ57_001044</name>
</gene>
<keyword evidence="2" id="KW-1185">Reference proteome</keyword>
<reference evidence="1" key="1">
    <citation type="submission" date="2022-07" db="EMBL/GenBank/DDBJ databases">
        <title>Phylogenomic reconstructions and comparative analyses of Kickxellomycotina fungi.</title>
        <authorList>
            <person name="Reynolds N.K."/>
            <person name="Stajich J.E."/>
            <person name="Barry K."/>
            <person name="Grigoriev I.V."/>
            <person name="Crous P."/>
            <person name="Smith M.E."/>
        </authorList>
    </citation>
    <scope>NUCLEOTIDE SEQUENCE</scope>
    <source>
        <strain evidence="1">CBS 109366</strain>
    </source>
</reference>
<proteinExistence type="predicted"/>
<name>A0ACC1K615_9FUNG</name>